<evidence type="ECO:0000313" key="2">
    <source>
        <dbReference type="Proteomes" id="UP000447081"/>
    </source>
</evidence>
<comment type="caution">
    <text evidence="1">The sequence shown here is derived from an EMBL/GenBank/DDBJ whole genome shotgun (WGS) entry which is preliminary data.</text>
</comment>
<gene>
    <name evidence="1" type="ORF">GRW24_02230</name>
</gene>
<dbReference type="Proteomes" id="UP000447081">
    <property type="component" value="Unassembled WGS sequence"/>
</dbReference>
<dbReference type="InterPro" id="IPR051220">
    <property type="entry name" value="TFA_Chaperone"/>
</dbReference>
<dbReference type="EMBL" id="WUIG01000010">
    <property type="protein sequence ID" value="MXJ07311.1"/>
    <property type="molecule type" value="Genomic_DNA"/>
</dbReference>
<dbReference type="AlphaFoldDB" id="A0A8T6BD20"/>
<protein>
    <submittedName>
        <fullName evidence="1">Tail fiber assembly protein</fullName>
    </submittedName>
</protein>
<proteinExistence type="predicted"/>
<evidence type="ECO:0000313" key="1">
    <source>
        <dbReference type="EMBL" id="MXJ07311.1"/>
    </source>
</evidence>
<dbReference type="PANTHER" id="PTHR34413:SF2">
    <property type="entry name" value="PROPHAGE TAIL FIBER ASSEMBLY PROTEIN HOMOLOG TFAE-RELATED"/>
    <property type="match status" value="1"/>
</dbReference>
<dbReference type="Pfam" id="PF02413">
    <property type="entry name" value="Caudo_TAP"/>
    <property type="match status" value="1"/>
</dbReference>
<dbReference type="InterPro" id="IPR003458">
    <property type="entry name" value="Phage_T4_Gp38_tail_assem"/>
</dbReference>
<dbReference type="RefSeq" id="WP_077039873.1">
    <property type="nucleotide sequence ID" value="NZ_BFGL01000042.1"/>
</dbReference>
<name>A0A8T6BD20_ECOLX</name>
<sequence length="192" mass="21513">MTFKMTGESRTITVYNFRADTCEFIGKGEALIPAFTGLPACCTSEKPPETRDGFIPVYDTENGCWAITEDHRGEVVYDTETGHEREITEPGQYPAGTTPVVPENPWQKWDGKTWVDDADAARNALTEAAKNNKNRLLKQANTAVATLQDSVDLEMATDDEKTHLIAWKKYRVLLSRIQPEDAPDIEWPPLPV</sequence>
<accession>A0A8T6BD20</accession>
<dbReference type="PANTHER" id="PTHR34413">
    <property type="entry name" value="PROPHAGE TAIL FIBER ASSEMBLY PROTEIN HOMOLOG TFAE-RELATED-RELATED"/>
    <property type="match status" value="1"/>
</dbReference>
<reference evidence="1 2" key="1">
    <citation type="submission" date="2019-12" db="EMBL/GenBank/DDBJ databases">
        <title>Enteriobacteria Tanzani isolates_10434.</title>
        <authorList>
            <person name="Subbiah M."/>
            <person name="Call D."/>
        </authorList>
    </citation>
    <scope>NUCLEOTIDE SEQUENCE [LARGE SCALE GENOMIC DNA]</scope>
    <source>
        <strain evidence="1 2">10434wG3</strain>
    </source>
</reference>
<organism evidence="1 2">
    <name type="scientific">Escherichia coli</name>
    <dbReference type="NCBI Taxonomy" id="562"/>
    <lineage>
        <taxon>Bacteria</taxon>
        <taxon>Pseudomonadati</taxon>
        <taxon>Pseudomonadota</taxon>
        <taxon>Gammaproteobacteria</taxon>
        <taxon>Enterobacterales</taxon>
        <taxon>Enterobacteriaceae</taxon>
        <taxon>Escherichia</taxon>
    </lineage>
</organism>